<organism evidence="3 4">
    <name type="scientific">Umbra pygmaea</name>
    <name type="common">Eastern mudminnow</name>
    <dbReference type="NCBI Taxonomy" id="75934"/>
    <lineage>
        <taxon>Eukaryota</taxon>
        <taxon>Metazoa</taxon>
        <taxon>Chordata</taxon>
        <taxon>Craniata</taxon>
        <taxon>Vertebrata</taxon>
        <taxon>Euteleostomi</taxon>
        <taxon>Actinopterygii</taxon>
        <taxon>Neopterygii</taxon>
        <taxon>Teleostei</taxon>
        <taxon>Protacanthopterygii</taxon>
        <taxon>Esociformes</taxon>
        <taxon>Umbridae</taxon>
        <taxon>Umbra</taxon>
    </lineage>
</organism>
<evidence type="ECO:0000313" key="4">
    <source>
        <dbReference type="Proteomes" id="UP001557470"/>
    </source>
</evidence>
<evidence type="ECO:0000313" key="3">
    <source>
        <dbReference type="EMBL" id="KAL1021817.1"/>
    </source>
</evidence>
<feature type="region of interest" description="Disordered" evidence="1">
    <location>
        <begin position="25"/>
        <end position="73"/>
    </location>
</feature>
<sequence length="352" mass="40368">MDKEEDARWDEEIDKLICDYEEKTKEEKNTVITWDQSDGFKMYKPTQSQRPKNKEGPKEGTTSSILNKESDDPDVEGLEFEIQKLEEIVNVDTEEEDPTAAQSVDAESLTSGWLARQAHVTEKWKEARPEIKNTLLASKFPVRRLCQNCNRNAVIRCRECLPKQFLCSDCDMAVHKHFVLHNRDSVVDQIFNPICPSVRFVETAAGHYAIKKQDCLLPLDLPQTICSCSHSNIKMIPGKKVILINMNGCYKMYLPVLQCAACEYRWKVGLSDVIRSGYWPATVSFNTVYSVDVLSNFQNIKVTASDLSRLAFLHLIDNRTLEFGRTGSINRTTFQRSFLEWVNVCDEVNKLH</sequence>
<name>A0ABD0Y9A4_UMBPY</name>
<keyword evidence="4" id="KW-1185">Reference proteome</keyword>
<dbReference type="CDD" id="cd19757">
    <property type="entry name" value="Bbox1"/>
    <property type="match status" value="1"/>
</dbReference>
<comment type="caution">
    <text evidence="3">The sequence shown here is derived from an EMBL/GenBank/DDBJ whole genome shotgun (WGS) entry which is preliminary data.</text>
</comment>
<dbReference type="EMBL" id="JAGEUA010000001">
    <property type="protein sequence ID" value="KAL1021817.1"/>
    <property type="molecule type" value="Genomic_DNA"/>
</dbReference>
<accession>A0ABD0Y9A4</accession>
<dbReference type="Proteomes" id="UP001557470">
    <property type="component" value="Unassembled WGS sequence"/>
</dbReference>
<dbReference type="AlphaFoldDB" id="A0ABD0Y9A4"/>
<proteinExistence type="predicted"/>
<evidence type="ECO:0000256" key="1">
    <source>
        <dbReference type="SAM" id="MobiDB-lite"/>
    </source>
</evidence>
<dbReference type="Pfam" id="PF18804">
    <property type="entry name" value="CxC3"/>
    <property type="match status" value="1"/>
</dbReference>
<reference evidence="3 4" key="1">
    <citation type="submission" date="2024-06" db="EMBL/GenBank/DDBJ databases">
        <authorList>
            <person name="Pan Q."/>
            <person name="Wen M."/>
            <person name="Jouanno E."/>
            <person name="Zahm M."/>
            <person name="Klopp C."/>
            <person name="Cabau C."/>
            <person name="Louis A."/>
            <person name="Berthelot C."/>
            <person name="Parey E."/>
            <person name="Roest Crollius H."/>
            <person name="Montfort J."/>
            <person name="Robinson-Rechavi M."/>
            <person name="Bouchez O."/>
            <person name="Lampietro C."/>
            <person name="Lopez Roques C."/>
            <person name="Donnadieu C."/>
            <person name="Postlethwait J."/>
            <person name="Bobe J."/>
            <person name="Verreycken H."/>
            <person name="Guiguen Y."/>
        </authorList>
    </citation>
    <scope>NUCLEOTIDE SEQUENCE [LARGE SCALE GENOMIC DNA]</scope>
    <source>
        <strain evidence="3">Up_M1</strain>
        <tissue evidence="3">Testis</tissue>
    </source>
</reference>
<feature type="domain" description="CxC3 like cysteine cluster" evidence="2">
    <location>
        <begin position="217"/>
        <end position="314"/>
    </location>
</feature>
<gene>
    <name evidence="3" type="ORF">UPYG_G00018460</name>
</gene>
<protein>
    <recommendedName>
        <fullName evidence="2">CxC3 like cysteine cluster domain-containing protein</fullName>
    </recommendedName>
</protein>
<evidence type="ECO:0000259" key="2">
    <source>
        <dbReference type="Pfam" id="PF18804"/>
    </source>
</evidence>
<dbReference type="InterPro" id="IPR040564">
    <property type="entry name" value="CxC3-like"/>
</dbReference>